<dbReference type="HOGENOM" id="CLU_007265_5_3_5"/>
<organism evidence="14 15">
    <name type="scientific">Micavibrio aeruginosavorus (strain ARL-13)</name>
    <dbReference type="NCBI Taxonomy" id="856793"/>
    <lineage>
        <taxon>Bacteria</taxon>
        <taxon>Pseudomonadati</taxon>
        <taxon>Bdellovibrionota</taxon>
        <taxon>Bdellovibrionia</taxon>
        <taxon>Bdellovibrionales</taxon>
        <taxon>Pseudobdellovibrionaceae</taxon>
        <taxon>Micavibrio</taxon>
    </lineage>
</organism>
<dbReference type="InterPro" id="IPR027417">
    <property type="entry name" value="P-loop_NTPase"/>
</dbReference>
<evidence type="ECO:0000256" key="6">
    <source>
        <dbReference type="ARBA" id="ARBA00022679"/>
    </source>
</evidence>
<comment type="catalytic activity">
    <reaction evidence="11">
        <text>sulfate + ATP + H(+) = adenosine 5'-phosphosulfate + diphosphate</text>
        <dbReference type="Rhea" id="RHEA:18133"/>
        <dbReference type="ChEBI" id="CHEBI:15378"/>
        <dbReference type="ChEBI" id="CHEBI:16189"/>
        <dbReference type="ChEBI" id="CHEBI:30616"/>
        <dbReference type="ChEBI" id="CHEBI:33019"/>
        <dbReference type="ChEBI" id="CHEBI:58243"/>
        <dbReference type="EC" id="2.7.7.4"/>
    </reaction>
</comment>
<evidence type="ECO:0000313" key="14">
    <source>
        <dbReference type="EMBL" id="AEP10362.1"/>
    </source>
</evidence>
<dbReference type="KEGG" id="mai:MICA_2054"/>
<evidence type="ECO:0000259" key="13">
    <source>
        <dbReference type="PROSITE" id="PS51722"/>
    </source>
</evidence>
<keyword evidence="9" id="KW-0342">GTP-binding</keyword>
<dbReference type="UniPathway" id="UPA00140">
    <property type="reaction ID" value="UER00205"/>
</dbReference>
<keyword evidence="6 12" id="KW-0808">Transferase</keyword>
<keyword evidence="12 14" id="KW-0418">Kinase</keyword>
<dbReference type="InterPro" id="IPR009000">
    <property type="entry name" value="Transl_B-barrel_sf"/>
</dbReference>
<dbReference type="GO" id="GO:0004781">
    <property type="term" value="F:sulfate adenylyltransferase (ATP) activity"/>
    <property type="evidence" value="ECO:0007669"/>
    <property type="project" value="UniProtKB-EC"/>
</dbReference>
<dbReference type="eggNOG" id="COG0529">
    <property type="taxonomic scope" value="Bacteria"/>
</dbReference>
<keyword evidence="12" id="KW-0597">Phosphoprotein</keyword>
<keyword evidence="10" id="KW-0511">Multifunctional enzyme</keyword>
<dbReference type="CDD" id="cd02027">
    <property type="entry name" value="APSK"/>
    <property type="match status" value="1"/>
</dbReference>
<feature type="domain" description="Tr-type G" evidence="13">
    <location>
        <begin position="3"/>
        <end position="215"/>
    </location>
</feature>
<dbReference type="GO" id="GO:0003924">
    <property type="term" value="F:GTPase activity"/>
    <property type="evidence" value="ECO:0007669"/>
    <property type="project" value="InterPro"/>
</dbReference>
<dbReference type="InterPro" id="IPR002891">
    <property type="entry name" value="APS"/>
</dbReference>
<dbReference type="PROSITE" id="PS51722">
    <property type="entry name" value="G_TR_2"/>
    <property type="match status" value="1"/>
</dbReference>
<evidence type="ECO:0000256" key="10">
    <source>
        <dbReference type="ARBA" id="ARBA00023268"/>
    </source>
</evidence>
<gene>
    <name evidence="12 14" type="primary">cysC</name>
    <name evidence="14" type="ordered locus">MICA_2054</name>
</gene>
<evidence type="ECO:0000256" key="2">
    <source>
        <dbReference type="ARBA" id="ARBA00002357"/>
    </source>
</evidence>
<dbReference type="InterPro" id="IPR000795">
    <property type="entry name" value="T_Tr_GTP-bd_dom"/>
</dbReference>
<evidence type="ECO:0000256" key="9">
    <source>
        <dbReference type="ARBA" id="ARBA00023134"/>
    </source>
</evidence>
<evidence type="ECO:0000256" key="8">
    <source>
        <dbReference type="ARBA" id="ARBA00022840"/>
    </source>
</evidence>
<evidence type="ECO:0000256" key="5">
    <source>
        <dbReference type="ARBA" id="ARBA00012121"/>
    </source>
</evidence>
<keyword evidence="7 12" id="KW-0547">Nucleotide-binding</keyword>
<evidence type="ECO:0000256" key="1">
    <source>
        <dbReference type="ARBA" id="ARBA00001823"/>
    </source>
</evidence>
<dbReference type="GO" id="GO:0000103">
    <property type="term" value="P:sulfate assimilation"/>
    <property type="evidence" value="ECO:0007669"/>
    <property type="project" value="UniProtKB-UniRule"/>
</dbReference>
<accession>G2KPZ4</accession>
<name>G2KPZ4_MICAA</name>
<dbReference type="SUPFAM" id="SSF50465">
    <property type="entry name" value="EF-Tu/eEF-1alpha/eIF2-gamma C-terminal domain"/>
    <property type="match status" value="1"/>
</dbReference>
<dbReference type="PRINTS" id="PR00315">
    <property type="entry name" value="ELONGATNFCT"/>
</dbReference>
<evidence type="ECO:0000256" key="11">
    <source>
        <dbReference type="ARBA" id="ARBA00049370"/>
    </source>
</evidence>
<dbReference type="Proteomes" id="UP000009286">
    <property type="component" value="Chromosome"/>
</dbReference>
<evidence type="ECO:0000256" key="12">
    <source>
        <dbReference type="HAMAP-Rule" id="MF_00065"/>
    </source>
</evidence>
<dbReference type="SUPFAM" id="SSF52540">
    <property type="entry name" value="P-loop containing nucleoside triphosphate hydrolases"/>
    <property type="match status" value="2"/>
</dbReference>
<dbReference type="InterPro" id="IPR009001">
    <property type="entry name" value="Transl_elong_EF1A/Init_IF2_C"/>
</dbReference>
<dbReference type="STRING" id="856793.MICA_2054"/>
<dbReference type="EC" id="2.7.1.25" evidence="5 12"/>
<keyword evidence="15" id="KW-1185">Reference proteome</keyword>
<evidence type="ECO:0000313" key="15">
    <source>
        <dbReference type="Proteomes" id="UP000009286"/>
    </source>
</evidence>
<comment type="similarity">
    <text evidence="3">In the C-terminal section; belongs to the APS kinase family.</text>
</comment>
<feature type="active site" description="Phosphoserine intermediate" evidence="12">
    <location>
        <position position="529"/>
    </location>
</feature>
<comment type="catalytic activity">
    <reaction evidence="1 12">
        <text>adenosine 5'-phosphosulfate + ATP = 3'-phosphoadenylyl sulfate + ADP + H(+)</text>
        <dbReference type="Rhea" id="RHEA:24152"/>
        <dbReference type="ChEBI" id="CHEBI:15378"/>
        <dbReference type="ChEBI" id="CHEBI:30616"/>
        <dbReference type="ChEBI" id="CHEBI:58243"/>
        <dbReference type="ChEBI" id="CHEBI:58339"/>
        <dbReference type="ChEBI" id="CHEBI:456216"/>
        <dbReference type="EC" id="2.7.1.25"/>
    </reaction>
</comment>
<dbReference type="AlphaFoldDB" id="G2KPZ4"/>
<dbReference type="GO" id="GO:0070814">
    <property type="term" value="P:hydrogen sulfide biosynthetic process"/>
    <property type="evidence" value="ECO:0007669"/>
    <property type="project" value="UniProtKB-UniRule"/>
</dbReference>
<comment type="similarity">
    <text evidence="4">In the N-terminal section; belongs to the TRAFAC class translation factor GTPase superfamily. Classic translation factor GTPase family. CysN/NodQ subfamily.</text>
</comment>
<dbReference type="EMBL" id="CP002382">
    <property type="protein sequence ID" value="AEP10362.1"/>
    <property type="molecule type" value="Genomic_DNA"/>
</dbReference>
<dbReference type="GO" id="GO:0005525">
    <property type="term" value="F:GTP binding"/>
    <property type="evidence" value="ECO:0007669"/>
    <property type="project" value="UniProtKB-KW"/>
</dbReference>
<comment type="pathway">
    <text evidence="12">Sulfur metabolism; hydrogen sulfide biosynthesis; sulfite from sulfate: step 2/3.</text>
</comment>
<evidence type="ECO:0000256" key="3">
    <source>
        <dbReference type="ARBA" id="ARBA00005438"/>
    </source>
</evidence>
<dbReference type="RefSeq" id="WP_014103585.1">
    <property type="nucleotide sequence ID" value="NC_016026.1"/>
</dbReference>
<dbReference type="Gene3D" id="2.40.30.10">
    <property type="entry name" value="Translation factors"/>
    <property type="match status" value="2"/>
</dbReference>
<dbReference type="GO" id="GO:0004020">
    <property type="term" value="F:adenylylsulfate kinase activity"/>
    <property type="evidence" value="ECO:0007669"/>
    <property type="project" value="UniProtKB-UniRule"/>
</dbReference>
<dbReference type="InterPro" id="IPR059117">
    <property type="entry name" value="APS_kinase_dom"/>
</dbReference>
<dbReference type="NCBIfam" id="NF003013">
    <property type="entry name" value="PRK03846.1"/>
    <property type="match status" value="1"/>
</dbReference>
<protein>
    <recommendedName>
        <fullName evidence="5 12">Adenylyl-sulfate kinase</fullName>
        <ecNumber evidence="5 12">2.7.1.25</ecNumber>
    </recommendedName>
    <alternativeName>
        <fullName evidence="12">APS kinase</fullName>
    </alternativeName>
    <alternativeName>
        <fullName evidence="12">ATP adenosine-5'-phosphosulfate 3'-phosphotransferase</fullName>
    </alternativeName>
    <alternativeName>
        <fullName evidence="12">Adenosine-5'-phosphosulfate kinase</fullName>
    </alternativeName>
</protein>
<dbReference type="PANTHER" id="PTHR23115">
    <property type="entry name" value="TRANSLATION FACTOR"/>
    <property type="match status" value="1"/>
</dbReference>
<evidence type="ECO:0000256" key="7">
    <source>
        <dbReference type="ARBA" id="ARBA00022741"/>
    </source>
</evidence>
<dbReference type="Gene3D" id="3.40.50.300">
    <property type="entry name" value="P-loop containing nucleotide triphosphate hydrolases"/>
    <property type="match status" value="2"/>
</dbReference>
<dbReference type="GO" id="GO:0005524">
    <property type="term" value="F:ATP binding"/>
    <property type="evidence" value="ECO:0007669"/>
    <property type="project" value="UniProtKB-UniRule"/>
</dbReference>
<keyword evidence="8 12" id="KW-0067">ATP-binding</keyword>
<comment type="function">
    <text evidence="2">APS kinase catalyzes the synthesis of activated sulfate.</text>
</comment>
<dbReference type="Pfam" id="PF01583">
    <property type="entry name" value="APS_kinase"/>
    <property type="match status" value="1"/>
</dbReference>
<proteinExistence type="inferred from homology"/>
<dbReference type="eggNOG" id="COG2895">
    <property type="taxonomic scope" value="Bacteria"/>
</dbReference>
<comment type="function">
    <text evidence="12">Catalyzes the synthesis of activated sulfate.</text>
</comment>
<reference evidence="14 15" key="1">
    <citation type="journal article" date="2011" name="BMC Genomics">
        <title>Genomic insights into an obligate epibiotic bacterial predator: Micavibrio aeruginosavorus ARL-13.</title>
        <authorList>
            <person name="Wang Z."/>
            <person name="Kadouri D."/>
            <person name="Wu M."/>
        </authorList>
    </citation>
    <scope>NUCLEOTIDE SEQUENCE [LARGE SCALE GENOMIC DNA]</scope>
    <source>
        <strain evidence="14 15">ARL-13</strain>
    </source>
</reference>
<dbReference type="InterPro" id="IPR050100">
    <property type="entry name" value="TRAFAC_GTPase_members"/>
</dbReference>
<dbReference type="SUPFAM" id="SSF50447">
    <property type="entry name" value="Translation proteins"/>
    <property type="match status" value="1"/>
</dbReference>
<dbReference type="HAMAP" id="MF_00065">
    <property type="entry name" value="Adenylyl_sulf_kinase"/>
    <property type="match status" value="1"/>
</dbReference>
<comment type="similarity">
    <text evidence="12">Belongs to the APS kinase family.</text>
</comment>
<feature type="binding site" evidence="12">
    <location>
        <begin position="455"/>
        <end position="462"/>
    </location>
    <ligand>
        <name>ATP</name>
        <dbReference type="ChEBI" id="CHEBI:30616"/>
    </ligand>
</feature>
<dbReference type="NCBIfam" id="TIGR00455">
    <property type="entry name" value="apsK"/>
    <property type="match status" value="1"/>
</dbReference>
<dbReference type="Pfam" id="PF00009">
    <property type="entry name" value="GTP_EFTU"/>
    <property type="match status" value="1"/>
</dbReference>
<evidence type="ECO:0000256" key="4">
    <source>
        <dbReference type="ARBA" id="ARBA00007237"/>
    </source>
</evidence>
<sequence>MTHAPLRIVMVGHVDHGKSTLLARLLHDCGCLPDGAVDAARAASTVRANDDFEWAYLLDAFQAERDQAVTIDITRRILKANGQSYILIDAPGHREFLRNMVTGASDADAAILVVDAAEGVCDQTRRHALLIQLMGVRHVIVAVNKMDAVDYASAVFDRIAADMRDLLAGLDLAVQVIVPVAARHGVMLYSRGDEMGWYDGPTIVEALGHLTVPPARHDGPLRFIVQDIDRRDGQRVIVGRVDCGVVRAGDRVLLSPLNETTAIEKIVVWPEDEERIAAHAGDVVGLVLSDRVFVERGHVISHLDHAPFLSNVFRARLVWLGDADVRPGDVYTVRVGTRELVTSVQAIERVVTADDLTPHYHAPSAPRHAVVDMTLRAQGMMVLDSGHDGAILSRLCLYDGPDLVAGGGIDLSGYLDQRARPSGGAANLHAVHGLVGAAERTARMGHRGAVFWLTGLSGAGKSTLAMRVERALFDRGFATYVLDGDNVRSGLTADLGFSPVDRSENNRRVAAVAGLMADAGLVVLSAFISPFRADRDRARGFVPAGVFHEIYVRADLATCELRDPKGLYKKARIGQIADFTGIDSPYEEPENPDMIVDTQAHDIDHCVRMIVDYVIAKTKNEKA</sequence>